<feature type="region of interest" description="Disordered" evidence="1">
    <location>
        <begin position="35"/>
        <end position="68"/>
    </location>
</feature>
<dbReference type="Proteomes" id="UP001054252">
    <property type="component" value="Unassembled WGS sequence"/>
</dbReference>
<comment type="caution">
    <text evidence="3">The sequence shown here is derived from an EMBL/GenBank/DDBJ whole genome shotgun (WGS) entry which is preliminary data.</text>
</comment>
<dbReference type="EMBL" id="BPVZ01000045">
    <property type="protein sequence ID" value="GKV16461.1"/>
    <property type="molecule type" value="Genomic_DNA"/>
</dbReference>
<dbReference type="AlphaFoldDB" id="A0AAV5JUV2"/>
<feature type="region of interest" description="Disordered" evidence="1">
    <location>
        <begin position="103"/>
        <end position="127"/>
    </location>
</feature>
<accession>A0AAV5JUV2</accession>
<reference evidence="3 4" key="1">
    <citation type="journal article" date="2021" name="Commun. Biol.">
        <title>The genome of Shorea leprosula (Dipterocarpaceae) highlights the ecological relevance of drought in aseasonal tropical rainforests.</title>
        <authorList>
            <person name="Ng K.K.S."/>
            <person name="Kobayashi M.J."/>
            <person name="Fawcett J.A."/>
            <person name="Hatakeyama M."/>
            <person name="Paape T."/>
            <person name="Ng C.H."/>
            <person name="Ang C.C."/>
            <person name="Tnah L.H."/>
            <person name="Lee C.T."/>
            <person name="Nishiyama T."/>
            <person name="Sese J."/>
            <person name="O'Brien M.J."/>
            <person name="Copetti D."/>
            <person name="Mohd Noor M.I."/>
            <person name="Ong R.C."/>
            <person name="Putra M."/>
            <person name="Sireger I.Z."/>
            <person name="Indrioko S."/>
            <person name="Kosugi Y."/>
            <person name="Izuno A."/>
            <person name="Isagi Y."/>
            <person name="Lee S.L."/>
            <person name="Shimizu K.K."/>
        </authorList>
    </citation>
    <scope>NUCLEOTIDE SEQUENCE [LARGE SCALE GENOMIC DNA]</scope>
    <source>
        <strain evidence="3">214</strain>
    </source>
</reference>
<sequence>MLSRLRRRLHSSPSSPSLLIFGFFLHLTEAAKQNTSVGGSTAHRLAHHHSPSAPCSTGQKQQSKTPPSAALQLTIQPIIAHLQLHPPLDRSSNTMQNRINRSASLLRLSPPSPSSTKQKQQRKTKITEQIVPQKHQQNNCLISSVASLLLLRLSNKSNSRN</sequence>
<evidence type="ECO:0000313" key="3">
    <source>
        <dbReference type="EMBL" id="GKV16461.1"/>
    </source>
</evidence>
<feature type="signal peptide" evidence="2">
    <location>
        <begin position="1"/>
        <end position="30"/>
    </location>
</feature>
<organism evidence="3 4">
    <name type="scientific">Rubroshorea leprosula</name>
    <dbReference type="NCBI Taxonomy" id="152421"/>
    <lineage>
        <taxon>Eukaryota</taxon>
        <taxon>Viridiplantae</taxon>
        <taxon>Streptophyta</taxon>
        <taxon>Embryophyta</taxon>
        <taxon>Tracheophyta</taxon>
        <taxon>Spermatophyta</taxon>
        <taxon>Magnoliopsida</taxon>
        <taxon>eudicotyledons</taxon>
        <taxon>Gunneridae</taxon>
        <taxon>Pentapetalae</taxon>
        <taxon>rosids</taxon>
        <taxon>malvids</taxon>
        <taxon>Malvales</taxon>
        <taxon>Dipterocarpaceae</taxon>
        <taxon>Rubroshorea</taxon>
    </lineage>
</organism>
<keyword evidence="2" id="KW-0732">Signal</keyword>
<gene>
    <name evidence="3" type="ORF">SLEP1_g27101</name>
</gene>
<name>A0AAV5JUV2_9ROSI</name>
<evidence type="ECO:0000313" key="4">
    <source>
        <dbReference type="Proteomes" id="UP001054252"/>
    </source>
</evidence>
<keyword evidence="4" id="KW-1185">Reference proteome</keyword>
<protein>
    <submittedName>
        <fullName evidence="3">Uncharacterized protein</fullName>
    </submittedName>
</protein>
<evidence type="ECO:0000256" key="1">
    <source>
        <dbReference type="SAM" id="MobiDB-lite"/>
    </source>
</evidence>
<feature type="chain" id="PRO_5043741817" evidence="2">
    <location>
        <begin position="31"/>
        <end position="161"/>
    </location>
</feature>
<proteinExistence type="predicted"/>
<feature type="compositionally biased region" description="Polar residues" evidence="1">
    <location>
        <begin position="53"/>
        <end position="68"/>
    </location>
</feature>
<evidence type="ECO:0000256" key="2">
    <source>
        <dbReference type="SAM" id="SignalP"/>
    </source>
</evidence>
<feature type="compositionally biased region" description="Low complexity" evidence="1">
    <location>
        <begin position="103"/>
        <end position="118"/>
    </location>
</feature>